<name>A0A3G8ZS34_9ACTN</name>
<dbReference type="AlphaFoldDB" id="A0A3G8ZS34"/>
<evidence type="ECO:0000256" key="1">
    <source>
        <dbReference type="SAM" id="SignalP"/>
    </source>
</evidence>
<reference evidence="2 3" key="1">
    <citation type="submission" date="2018-11" db="EMBL/GenBank/DDBJ databases">
        <authorList>
            <person name="Da X."/>
        </authorList>
    </citation>
    <scope>NUCLEOTIDE SEQUENCE [LARGE SCALE GENOMIC DNA]</scope>
    <source>
        <strain evidence="2 3">S14-144</strain>
    </source>
</reference>
<dbReference type="RefSeq" id="WP_124797571.1">
    <property type="nucleotide sequence ID" value="NZ_CP034170.1"/>
</dbReference>
<protein>
    <recommendedName>
        <fullName evidence="4">Septum formation-related domain-containing protein</fullName>
    </recommendedName>
</protein>
<sequence>MNRIYRLVGTSLICFGLCAFTGCARISSASTAPTPGDASAGVSVEPLQPMILSESMPVVADQACAGNAAGPAVPLPPGTTATAVTICSQGSGYLRGSGYWGTVETRVVPAENLSAFVAALATPLPPFPPGAMCAGVGWLFPTIKVSLADETTTWAEVPSDGCSPSQPVLQQLDDFNNTVTPTIARTVLQTSEKTLLSGCTGAKPRHPTRAPAGNAAMPALEGPEFSVCVYTTDAAMSTTLSASGTVAPFGLEKLTADLTPDPPTGCAWPNGSDTDIGSFLTLVPRPAFPDPLTQADPQPLLNIASIGCHVVIDDAWEIVGWIDDPTYLVLVTSVG</sequence>
<dbReference type="Proteomes" id="UP000268084">
    <property type="component" value="Chromosome"/>
</dbReference>
<evidence type="ECO:0000313" key="3">
    <source>
        <dbReference type="Proteomes" id="UP000268084"/>
    </source>
</evidence>
<evidence type="ECO:0008006" key="4">
    <source>
        <dbReference type="Google" id="ProtNLM"/>
    </source>
</evidence>
<reference evidence="2 3" key="2">
    <citation type="submission" date="2018-12" db="EMBL/GenBank/DDBJ databases">
        <title>Nakamurella antarcticus sp. nov., isolated from Antarctica South Shetland Islands soil.</title>
        <authorList>
            <person name="Peng F."/>
        </authorList>
    </citation>
    <scope>NUCLEOTIDE SEQUENCE [LARGE SCALE GENOMIC DNA]</scope>
    <source>
        <strain evidence="2 3">S14-144</strain>
    </source>
</reference>
<feature type="signal peptide" evidence="1">
    <location>
        <begin position="1"/>
        <end position="24"/>
    </location>
</feature>
<keyword evidence="1" id="KW-0732">Signal</keyword>
<organism evidence="2 3">
    <name type="scientific">Nakamurella antarctica</name>
    <dbReference type="NCBI Taxonomy" id="1902245"/>
    <lineage>
        <taxon>Bacteria</taxon>
        <taxon>Bacillati</taxon>
        <taxon>Actinomycetota</taxon>
        <taxon>Actinomycetes</taxon>
        <taxon>Nakamurellales</taxon>
        <taxon>Nakamurellaceae</taxon>
        <taxon>Nakamurella</taxon>
    </lineage>
</organism>
<dbReference type="PROSITE" id="PS51257">
    <property type="entry name" value="PROKAR_LIPOPROTEIN"/>
    <property type="match status" value="1"/>
</dbReference>
<accession>A0A3G8ZS34</accession>
<dbReference type="EMBL" id="CP034170">
    <property type="protein sequence ID" value="AZI56886.1"/>
    <property type="molecule type" value="Genomic_DNA"/>
</dbReference>
<dbReference type="KEGG" id="nak:EH165_00585"/>
<proteinExistence type="predicted"/>
<evidence type="ECO:0000313" key="2">
    <source>
        <dbReference type="EMBL" id="AZI56886.1"/>
    </source>
</evidence>
<feature type="chain" id="PRO_5039718788" description="Septum formation-related domain-containing protein" evidence="1">
    <location>
        <begin position="25"/>
        <end position="335"/>
    </location>
</feature>
<keyword evidence="3" id="KW-1185">Reference proteome</keyword>
<gene>
    <name evidence="2" type="ORF">EH165_00585</name>
</gene>